<dbReference type="Pfam" id="PF09084">
    <property type="entry name" value="NMT1"/>
    <property type="match status" value="1"/>
</dbReference>
<dbReference type="PANTHER" id="PTHR30024:SF47">
    <property type="entry name" value="TAURINE-BINDING PERIPLASMIC PROTEIN"/>
    <property type="match status" value="1"/>
</dbReference>
<evidence type="ECO:0000313" key="7">
    <source>
        <dbReference type="Proteomes" id="UP000000644"/>
    </source>
</evidence>
<dbReference type="NCBIfam" id="TIGR01728">
    <property type="entry name" value="SsuA_fam"/>
    <property type="match status" value="1"/>
</dbReference>
<dbReference type="SUPFAM" id="SSF53850">
    <property type="entry name" value="Periplasmic binding protein-like II"/>
    <property type="match status" value="1"/>
</dbReference>
<evidence type="ECO:0000313" key="6">
    <source>
        <dbReference type="EMBL" id="ABM35367.1"/>
    </source>
</evidence>
<keyword evidence="4" id="KW-0732">Signal</keyword>
<dbReference type="OrthoDB" id="9815602at2"/>
<comment type="subcellular location">
    <subcellularLocation>
        <location evidence="1">Periplasm</location>
    </subcellularLocation>
</comment>
<reference evidence="7" key="1">
    <citation type="journal article" date="2009" name="Environ. Microbiol.">
        <title>The genome of Polaromonas naphthalenivorans strain CJ2, isolated from coal tar-contaminated sediment, reveals physiological and metabolic versatility and evolution through extensive horizontal gene transfer.</title>
        <authorList>
            <person name="Yagi J.M."/>
            <person name="Sims D."/>
            <person name="Brettin T."/>
            <person name="Bruce D."/>
            <person name="Madsen E.L."/>
        </authorList>
    </citation>
    <scope>NUCLEOTIDE SEQUENCE [LARGE SCALE GENOMIC DNA]</scope>
    <source>
        <strain evidence="7">CJ2</strain>
    </source>
</reference>
<name>A1VI89_POLNA</name>
<dbReference type="Proteomes" id="UP000000644">
    <property type="component" value="Chromosome"/>
</dbReference>
<evidence type="ECO:0000259" key="5">
    <source>
        <dbReference type="Pfam" id="PF09084"/>
    </source>
</evidence>
<sequence length="338" mass="36078">MSSHFFSLFTISHAFKRSVAGACLVLAGVGAASVPMPAAAEVKVGVSDWPGWVAWYVAEQKGFFKKNGADVKLVWFANYTDSIGALSSGQLDANSQTWSDTLGPLAKGLPLKAILVNDNSAGNDALMVGPKITSFAQLKGKKVALEQFSISHFVLATALAKNGMKLDDVKIVNLSAGDAAAAFISGKVDAAVLWNPWVNQIEKSGKGKALFTSRDMPGLVPDLLVAQDKAIQTKRKELVGMIKAWFETEKFIREQPAEAAKIMSKVVSMSPEEYTVFLPGTRFFDAAANTRAFDAKQALSLSSTAPTIAAFLTQYKLIEGKPDAAKGIDGTLLQDALK</sequence>
<protein>
    <submittedName>
        <fullName evidence="6">Aliphatic sulfonates family ABC transporter, periplasmic ligand-binding protein</fullName>
    </submittedName>
</protein>
<dbReference type="RefSeq" id="WP_011799477.1">
    <property type="nucleotide sequence ID" value="NC_008781.1"/>
</dbReference>
<keyword evidence="7" id="KW-1185">Reference proteome</keyword>
<evidence type="ECO:0000256" key="1">
    <source>
        <dbReference type="ARBA" id="ARBA00004418"/>
    </source>
</evidence>
<dbReference type="InterPro" id="IPR010067">
    <property type="entry name" value="ABC_SsuA_sub-bd"/>
</dbReference>
<keyword evidence="3" id="KW-0813">Transport</keyword>
<dbReference type="GO" id="GO:0042626">
    <property type="term" value="F:ATPase-coupled transmembrane transporter activity"/>
    <property type="evidence" value="ECO:0007669"/>
    <property type="project" value="InterPro"/>
</dbReference>
<dbReference type="STRING" id="365044.Pnap_0041"/>
<proteinExistence type="inferred from homology"/>
<dbReference type="PANTHER" id="PTHR30024">
    <property type="entry name" value="ALIPHATIC SULFONATES-BINDING PROTEIN-RELATED"/>
    <property type="match status" value="1"/>
</dbReference>
<dbReference type="KEGG" id="pna:Pnap_0041"/>
<evidence type="ECO:0000256" key="3">
    <source>
        <dbReference type="ARBA" id="ARBA00022448"/>
    </source>
</evidence>
<dbReference type="Gene3D" id="3.40.190.10">
    <property type="entry name" value="Periplasmic binding protein-like II"/>
    <property type="match status" value="2"/>
</dbReference>
<dbReference type="AlphaFoldDB" id="A1VI89"/>
<gene>
    <name evidence="6" type="ordered locus">Pnap_0041</name>
</gene>
<feature type="domain" description="SsuA/THI5-like" evidence="5">
    <location>
        <begin position="53"/>
        <end position="259"/>
    </location>
</feature>
<dbReference type="EMBL" id="CP000529">
    <property type="protein sequence ID" value="ABM35367.1"/>
    <property type="molecule type" value="Genomic_DNA"/>
</dbReference>
<dbReference type="GO" id="GO:0042597">
    <property type="term" value="C:periplasmic space"/>
    <property type="evidence" value="ECO:0007669"/>
    <property type="project" value="UniProtKB-SubCell"/>
</dbReference>
<dbReference type="eggNOG" id="COG0715">
    <property type="taxonomic scope" value="Bacteria"/>
</dbReference>
<dbReference type="HOGENOM" id="CLU_028871_3_2_4"/>
<dbReference type="CDD" id="cd13563">
    <property type="entry name" value="PBP2_SsuA_like_6"/>
    <property type="match status" value="1"/>
</dbReference>
<accession>A1VI89</accession>
<comment type="similarity">
    <text evidence="2">Belongs to the bacterial solute-binding protein SsuA/TauA family.</text>
</comment>
<organism evidence="6 7">
    <name type="scientific">Polaromonas naphthalenivorans (strain CJ2)</name>
    <dbReference type="NCBI Taxonomy" id="365044"/>
    <lineage>
        <taxon>Bacteria</taxon>
        <taxon>Pseudomonadati</taxon>
        <taxon>Pseudomonadota</taxon>
        <taxon>Betaproteobacteria</taxon>
        <taxon>Burkholderiales</taxon>
        <taxon>Comamonadaceae</taxon>
        <taxon>Polaromonas</taxon>
    </lineage>
</organism>
<dbReference type="GO" id="GO:0016020">
    <property type="term" value="C:membrane"/>
    <property type="evidence" value="ECO:0007669"/>
    <property type="project" value="InterPro"/>
</dbReference>
<dbReference type="InterPro" id="IPR015168">
    <property type="entry name" value="SsuA/THI5"/>
</dbReference>
<evidence type="ECO:0000256" key="4">
    <source>
        <dbReference type="ARBA" id="ARBA00022729"/>
    </source>
</evidence>
<evidence type="ECO:0000256" key="2">
    <source>
        <dbReference type="ARBA" id="ARBA00010742"/>
    </source>
</evidence>